<dbReference type="Proteomes" id="UP000887159">
    <property type="component" value="Unassembled WGS sequence"/>
</dbReference>
<accession>A0A8X6SVP3</accession>
<organism evidence="1 2">
    <name type="scientific">Trichonephila clavipes</name>
    <name type="common">Golden silk orbweaver</name>
    <name type="synonym">Nephila clavipes</name>
    <dbReference type="NCBI Taxonomy" id="2585209"/>
    <lineage>
        <taxon>Eukaryota</taxon>
        <taxon>Metazoa</taxon>
        <taxon>Ecdysozoa</taxon>
        <taxon>Arthropoda</taxon>
        <taxon>Chelicerata</taxon>
        <taxon>Arachnida</taxon>
        <taxon>Araneae</taxon>
        <taxon>Araneomorphae</taxon>
        <taxon>Entelegynae</taxon>
        <taxon>Araneoidea</taxon>
        <taxon>Nephilidae</taxon>
        <taxon>Trichonephila</taxon>
    </lineage>
</organism>
<proteinExistence type="predicted"/>
<name>A0A8X6SVP3_TRICX</name>
<sequence length="153" mass="17150">MSGAISHLVQEPFLQDVHCILLGKTHSLPGPHLSTDCRTISFGLFNEHQIFTSNRLYGALSHYRTTTALHCRREDNDPIFLLVKIPCPVHFDSLLKSPNSCGFSAPRYPAIPTPCSQMDATDMKARLCHSSSRRNSLRNRETTCDSLSVSRNH</sequence>
<keyword evidence="2" id="KW-1185">Reference proteome</keyword>
<protein>
    <submittedName>
        <fullName evidence="1">Uncharacterized protein</fullName>
    </submittedName>
</protein>
<reference evidence="1" key="1">
    <citation type="submission" date="2020-08" db="EMBL/GenBank/DDBJ databases">
        <title>Multicomponent nature underlies the extraordinary mechanical properties of spider dragline silk.</title>
        <authorList>
            <person name="Kono N."/>
            <person name="Nakamura H."/>
            <person name="Mori M."/>
            <person name="Yoshida Y."/>
            <person name="Ohtoshi R."/>
            <person name="Malay A.D."/>
            <person name="Moran D.A.P."/>
            <person name="Tomita M."/>
            <person name="Numata K."/>
            <person name="Arakawa K."/>
        </authorList>
    </citation>
    <scope>NUCLEOTIDE SEQUENCE</scope>
</reference>
<evidence type="ECO:0000313" key="1">
    <source>
        <dbReference type="EMBL" id="GFY20879.1"/>
    </source>
</evidence>
<dbReference type="AlphaFoldDB" id="A0A8X6SVP3"/>
<comment type="caution">
    <text evidence="1">The sequence shown here is derived from an EMBL/GenBank/DDBJ whole genome shotgun (WGS) entry which is preliminary data.</text>
</comment>
<evidence type="ECO:0000313" key="2">
    <source>
        <dbReference type="Proteomes" id="UP000887159"/>
    </source>
</evidence>
<dbReference type="EMBL" id="BMAU01021356">
    <property type="protein sequence ID" value="GFY20879.1"/>
    <property type="molecule type" value="Genomic_DNA"/>
</dbReference>
<gene>
    <name evidence="1" type="ORF">TNCV_1121131</name>
</gene>